<proteinExistence type="predicted"/>
<keyword evidence="1" id="KW-1133">Transmembrane helix</keyword>
<dbReference type="EMBL" id="LKLP01000061">
    <property type="protein sequence ID" value="KSU10109.1"/>
    <property type="molecule type" value="Genomic_DNA"/>
</dbReference>
<accession>A0A0V8D954</accession>
<name>A0A0V8D954_LACLL</name>
<protein>
    <submittedName>
        <fullName evidence="2">Uncharacterized protein</fullName>
    </submittedName>
</protein>
<evidence type="ECO:0000313" key="2">
    <source>
        <dbReference type="EMBL" id="KSU10109.1"/>
    </source>
</evidence>
<dbReference type="AlphaFoldDB" id="A0A0V8D954"/>
<dbReference type="Proteomes" id="UP000054230">
    <property type="component" value="Unassembled WGS sequence"/>
</dbReference>
<reference evidence="3" key="1">
    <citation type="submission" date="2015-10" db="EMBL/GenBank/DDBJ databases">
        <title>Draft Genome Sequences of 11 Lactococcus lactis subspecies cremoris strains.</title>
        <authorList>
            <person name="Wels M."/>
            <person name="Backus L."/>
            <person name="Boekhorst J."/>
            <person name="Dijkstra A."/>
            <person name="Beerthuizen M."/>
            <person name="Kelly W."/>
            <person name="Siezen R."/>
            <person name="Bachmann H."/>
            <person name="Van Hijum S."/>
        </authorList>
    </citation>
    <scope>NUCLEOTIDE SEQUENCE [LARGE SCALE GENOMIC DNA]</scope>
    <source>
        <strain evidence="3">LMG8520</strain>
    </source>
</reference>
<keyword evidence="1" id="KW-0812">Transmembrane</keyword>
<organism evidence="2 3">
    <name type="scientific">Lactococcus lactis subsp. lactis</name>
    <name type="common">Streptococcus lactis</name>
    <dbReference type="NCBI Taxonomy" id="1360"/>
    <lineage>
        <taxon>Bacteria</taxon>
        <taxon>Bacillati</taxon>
        <taxon>Bacillota</taxon>
        <taxon>Bacilli</taxon>
        <taxon>Lactobacillales</taxon>
        <taxon>Streptococcaceae</taxon>
        <taxon>Lactococcus</taxon>
    </lineage>
</organism>
<keyword evidence="1" id="KW-0472">Membrane</keyword>
<evidence type="ECO:0000313" key="3">
    <source>
        <dbReference type="Proteomes" id="UP000054230"/>
    </source>
</evidence>
<feature type="transmembrane region" description="Helical" evidence="1">
    <location>
        <begin position="20"/>
        <end position="39"/>
    </location>
</feature>
<sequence>MKIFKDLWCFFKAEKKGYGVGLLALFYCFVNSLDSAFNYRKNY</sequence>
<evidence type="ECO:0000256" key="1">
    <source>
        <dbReference type="SAM" id="Phobius"/>
    </source>
</evidence>
<comment type="caution">
    <text evidence="2">The sequence shown here is derived from an EMBL/GenBank/DDBJ whole genome shotgun (WGS) entry which is preliminary data.</text>
</comment>
<gene>
    <name evidence="2" type="ORF">LMG8520_1221</name>
</gene>